<dbReference type="Proteomes" id="UP000288012">
    <property type="component" value="Unassembled WGS sequence"/>
</dbReference>
<protein>
    <submittedName>
        <fullName evidence="1">Uncharacterized protein</fullName>
    </submittedName>
</protein>
<sequence>MRRYTLISIGLPRNVKSPVKNEYVADSIKKEEFFQHEAIDFSTRNAVLEAQSNWYAGPRNLMVVLEYETSADNEATIFSFSPNVYASDLGISTYYFNEPLILQVQEGRHRGLTQVHHTETLNPNQSTHTTSVHESVRASLENLKAHYTEIDIAKNICAIKKFAKEITSHNFPEIPALKLQAAQHFIQNMEAIFHEKEMITQLTIDCILALVWEGMHVNPSRITVAKEAFIKNLYESQRGYNLDKKNRDDGGKDKPICISGIINKLVDTLNGLHPLVNIIYVTQETASLKLMSLVREHTLNFIKLAPNPAKLFEEIKKLQVSTGMTVQWGIPPSILKAIAGAVMEEFYKEFEQILPKQLCEEIFAQFDYISLDKKTFNRLAEAPNTQHEVVHGKRTSIEEACTQMLMLVEQKLHALFKASAVSQSILGDIESTRILNTLYKELLNAAKLYFFQDITFAAFKQLSGNAIQDARVLLQTNSAWEDFFTTLPSIMEEVKNCSIKPVAPKNPGSIFNFFNEKPFHQATEIEREKDSHSPREMPSFG</sequence>
<reference evidence="1 2" key="1">
    <citation type="submission" date="2018-12" db="EMBL/GenBank/DDBJ databases">
        <title>Legionella sp,whole genome shotgun sequence.</title>
        <authorList>
            <person name="Wu H."/>
        </authorList>
    </citation>
    <scope>NUCLEOTIDE SEQUENCE [LARGE SCALE GENOMIC DNA]</scope>
    <source>
        <strain evidence="2">km714</strain>
    </source>
</reference>
<proteinExistence type="predicted"/>
<dbReference type="EMBL" id="RZGR01000020">
    <property type="protein sequence ID" value="RUQ85118.1"/>
    <property type="molecule type" value="Genomic_DNA"/>
</dbReference>
<gene>
    <name evidence="1" type="ORF">EKM59_07305</name>
</gene>
<comment type="caution">
    <text evidence="1">The sequence shown here is derived from an EMBL/GenBank/DDBJ whole genome shotgun (WGS) entry which is preliminary data.</text>
</comment>
<evidence type="ECO:0000313" key="1">
    <source>
        <dbReference type="EMBL" id="RUQ85118.1"/>
    </source>
</evidence>
<keyword evidence="2" id="KW-1185">Reference proteome</keyword>
<dbReference type="RefSeq" id="WP_127111321.1">
    <property type="nucleotide sequence ID" value="NZ_RZGR01000020.1"/>
</dbReference>
<evidence type="ECO:0000313" key="2">
    <source>
        <dbReference type="Proteomes" id="UP000288012"/>
    </source>
</evidence>
<dbReference type="AlphaFoldDB" id="A0A3S0X3T3"/>
<accession>A0A3S0X3T3</accession>
<name>A0A3S0X3T3_9GAMM</name>
<organism evidence="1 2">
    <name type="scientific">Legionella septentrionalis</name>
    <dbReference type="NCBI Taxonomy" id="2498109"/>
    <lineage>
        <taxon>Bacteria</taxon>
        <taxon>Pseudomonadati</taxon>
        <taxon>Pseudomonadota</taxon>
        <taxon>Gammaproteobacteria</taxon>
        <taxon>Legionellales</taxon>
        <taxon>Legionellaceae</taxon>
        <taxon>Legionella</taxon>
    </lineage>
</organism>